<reference evidence="3 4" key="1">
    <citation type="submission" date="2015-09" db="EMBL/GenBank/DDBJ databases">
        <title>Draft genome sequence of Kouleothrix aurantiaca JCM 19913.</title>
        <authorList>
            <person name="Hemp J."/>
        </authorList>
    </citation>
    <scope>NUCLEOTIDE SEQUENCE [LARGE SCALE GENOMIC DNA]</scope>
    <source>
        <strain evidence="3 4">COM-B</strain>
    </source>
</reference>
<dbReference type="PANTHER" id="PTHR11712">
    <property type="entry name" value="POLYKETIDE SYNTHASE-RELATED"/>
    <property type="match status" value="1"/>
</dbReference>
<proteinExistence type="predicted"/>
<sequence length="101" mass="10563">AETAAIKRALGDHACKVSVSGIKAMLGHTAGAAGALAVIGCVKSIETGMVPPTINYETPDPECDLDYVPNQARHQDVRVALANAFGFGGQNAVILVRRFEE</sequence>
<feature type="non-terminal residue" evidence="3">
    <location>
        <position position="1"/>
    </location>
</feature>
<dbReference type="AlphaFoldDB" id="A0A0P9D917"/>
<dbReference type="GO" id="GO:0004315">
    <property type="term" value="F:3-oxoacyl-[acyl-carrier-protein] synthase activity"/>
    <property type="evidence" value="ECO:0007669"/>
    <property type="project" value="TreeGrafter"/>
</dbReference>
<dbReference type="InterPro" id="IPR000794">
    <property type="entry name" value="Beta-ketoacyl_synthase"/>
</dbReference>
<dbReference type="GO" id="GO:0005829">
    <property type="term" value="C:cytosol"/>
    <property type="evidence" value="ECO:0007669"/>
    <property type="project" value="TreeGrafter"/>
</dbReference>
<gene>
    <name evidence="3" type="ORF">SE17_43850</name>
</gene>
<dbReference type="InterPro" id="IPR016039">
    <property type="entry name" value="Thiolase-like"/>
</dbReference>
<dbReference type="Proteomes" id="UP000050509">
    <property type="component" value="Unassembled WGS sequence"/>
</dbReference>
<dbReference type="GO" id="GO:0006633">
    <property type="term" value="P:fatty acid biosynthetic process"/>
    <property type="evidence" value="ECO:0007669"/>
    <property type="project" value="TreeGrafter"/>
</dbReference>
<dbReference type="InterPro" id="IPR020841">
    <property type="entry name" value="PKS_Beta-ketoAc_synthase_dom"/>
</dbReference>
<dbReference type="Gene3D" id="3.40.47.10">
    <property type="match status" value="1"/>
</dbReference>
<dbReference type="EMBL" id="LJCR01003672">
    <property type="protein sequence ID" value="KPV45936.1"/>
    <property type="molecule type" value="Genomic_DNA"/>
</dbReference>
<name>A0A0P9D917_9CHLR</name>
<evidence type="ECO:0000259" key="2">
    <source>
        <dbReference type="PROSITE" id="PS52004"/>
    </source>
</evidence>
<dbReference type="PROSITE" id="PS52004">
    <property type="entry name" value="KS3_2"/>
    <property type="match status" value="1"/>
</dbReference>
<comment type="caution">
    <text evidence="3">The sequence shown here is derived from an EMBL/GenBank/DDBJ whole genome shotgun (WGS) entry which is preliminary data.</text>
</comment>
<dbReference type="Pfam" id="PF02801">
    <property type="entry name" value="Ketoacyl-synt_C"/>
    <property type="match status" value="1"/>
</dbReference>
<feature type="domain" description="Ketosynthase family 3 (KS3)" evidence="2">
    <location>
        <begin position="1"/>
        <end position="98"/>
    </location>
</feature>
<evidence type="ECO:0000313" key="4">
    <source>
        <dbReference type="Proteomes" id="UP000050509"/>
    </source>
</evidence>
<dbReference type="SUPFAM" id="SSF53901">
    <property type="entry name" value="Thiolase-like"/>
    <property type="match status" value="1"/>
</dbReference>
<evidence type="ECO:0000256" key="1">
    <source>
        <dbReference type="ARBA" id="ARBA00022679"/>
    </source>
</evidence>
<dbReference type="PANTHER" id="PTHR11712:SF336">
    <property type="entry name" value="3-OXOACYL-[ACYL-CARRIER-PROTEIN] SYNTHASE, MITOCHONDRIAL"/>
    <property type="match status" value="1"/>
</dbReference>
<protein>
    <submittedName>
        <fullName evidence="3">3-oxoacyl-ACP synthase</fullName>
    </submittedName>
</protein>
<keyword evidence="4" id="KW-1185">Reference proteome</keyword>
<dbReference type="PATRIC" id="fig|186479.3.peg.7603"/>
<dbReference type="InterPro" id="IPR014031">
    <property type="entry name" value="Ketoacyl_synth_C"/>
</dbReference>
<accession>A0A0P9D917</accession>
<organism evidence="3 4">
    <name type="scientific">Kouleothrix aurantiaca</name>
    <dbReference type="NCBI Taxonomy" id="186479"/>
    <lineage>
        <taxon>Bacteria</taxon>
        <taxon>Bacillati</taxon>
        <taxon>Chloroflexota</taxon>
        <taxon>Chloroflexia</taxon>
        <taxon>Chloroflexales</taxon>
        <taxon>Roseiflexineae</taxon>
        <taxon>Roseiflexaceae</taxon>
        <taxon>Kouleothrix</taxon>
    </lineage>
</organism>
<evidence type="ECO:0000313" key="3">
    <source>
        <dbReference type="EMBL" id="KPV45936.1"/>
    </source>
</evidence>
<keyword evidence="1" id="KW-0808">Transferase</keyword>